<evidence type="ECO:0000256" key="5">
    <source>
        <dbReference type="ARBA" id="ARBA00022989"/>
    </source>
</evidence>
<gene>
    <name evidence="11" type="ORF">L9F63_024961</name>
</gene>
<comment type="similarity">
    <text evidence="2">Belongs to the glutamate-gated ion channel (TC 1.A.10.1) family.</text>
</comment>
<proteinExistence type="inferred from homology"/>
<comment type="subcellular location">
    <subcellularLocation>
        <location evidence="1">Cell membrane</location>
        <topology evidence="1">Multi-pass membrane protein</topology>
    </subcellularLocation>
</comment>
<evidence type="ECO:0000256" key="3">
    <source>
        <dbReference type="ARBA" id="ARBA00022475"/>
    </source>
</evidence>
<evidence type="ECO:0000256" key="6">
    <source>
        <dbReference type="ARBA" id="ARBA00023136"/>
    </source>
</evidence>
<dbReference type="GO" id="GO:0015276">
    <property type="term" value="F:ligand-gated monoatomic ion channel activity"/>
    <property type="evidence" value="ECO:0007669"/>
    <property type="project" value="InterPro"/>
</dbReference>
<dbReference type="AlphaFoldDB" id="A0AAD7ZEB2"/>
<dbReference type="InterPro" id="IPR052192">
    <property type="entry name" value="Insect_Ionotropic_Sensory_Rcpt"/>
</dbReference>
<protein>
    <recommendedName>
        <fullName evidence="10">Ionotropic glutamate receptor C-terminal domain-containing protein</fullName>
    </recommendedName>
</protein>
<dbReference type="GO" id="GO:0005886">
    <property type="term" value="C:plasma membrane"/>
    <property type="evidence" value="ECO:0007669"/>
    <property type="project" value="UniProtKB-SubCell"/>
</dbReference>
<feature type="domain" description="Ionotropic glutamate receptor C-terminal" evidence="10">
    <location>
        <begin position="44"/>
        <end position="308"/>
    </location>
</feature>
<dbReference type="Proteomes" id="UP001233999">
    <property type="component" value="Unassembled WGS sequence"/>
</dbReference>
<dbReference type="PANTHER" id="PTHR42643">
    <property type="entry name" value="IONOTROPIC RECEPTOR 20A-RELATED"/>
    <property type="match status" value="1"/>
</dbReference>
<organism evidence="11 12">
    <name type="scientific">Diploptera punctata</name>
    <name type="common">Pacific beetle cockroach</name>
    <dbReference type="NCBI Taxonomy" id="6984"/>
    <lineage>
        <taxon>Eukaryota</taxon>
        <taxon>Metazoa</taxon>
        <taxon>Ecdysozoa</taxon>
        <taxon>Arthropoda</taxon>
        <taxon>Hexapoda</taxon>
        <taxon>Insecta</taxon>
        <taxon>Pterygota</taxon>
        <taxon>Neoptera</taxon>
        <taxon>Polyneoptera</taxon>
        <taxon>Dictyoptera</taxon>
        <taxon>Blattodea</taxon>
        <taxon>Blaberoidea</taxon>
        <taxon>Blaberidae</taxon>
        <taxon>Diplopterinae</taxon>
        <taxon>Diploptera</taxon>
    </lineage>
</organism>
<dbReference type="Gene3D" id="1.10.287.70">
    <property type="match status" value="1"/>
</dbReference>
<evidence type="ECO:0000256" key="4">
    <source>
        <dbReference type="ARBA" id="ARBA00022692"/>
    </source>
</evidence>
<name>A0AAD7ZEB2_DIPPU</name>
<evidence type="ECO:0000256" key="2">
    <source>
        <dbReference type="ARBA" id="ARBA00008685"/>
    </source>
</evidence>
<evidence type="ECO:0000313" key="12">
    <source>
        <dbReference type="Proteomes" id="UP001233999"/>
    </source>
</evidence>
<evidence type="ECO:0000313" key="11">
    <source>
        <dbReference type="EMBL" id="KAJ9578931.1"/>
    </source>
</evidence>
<keyword evidence="7" id="KW-0675">Receptor</keyword>
<keyword evidence="5 9" id="KW-1133">Transmembrane helix</keyword>
<feature type="transmembrane region" description="Helical" evidence="9">
    <location>
        <begin position="112"/>
        <end position="131"/>
    </location>
</feature>
<keyword evidence="6 9" id="KW-0472">Membrane</keyword>
<sequence length="329" mass="38431">MFYRCHLDRRLDCTTYYYIEEVILYVPCAKPIPRWRSLTRVFKTSLWLGFIVGYIFLAILIFYSVKYSNKMAKKGHVFSTYTNLGKCFVNLWAVILGISATEDIPHKTTIRIIFILWVMYCFAVNTVYQTFLTSFMVDPGLQHQLSSVEELLESNMEFGMVPSFASLLPDLREKRFNRIQRCNEIQKCLARMSFKGDFATFHCKKCAEYSGYTRYVDSTGKLLFCEVKPNFAKQYSTIFLQNGNFILERINMIILKLHEGGLSDQWWKEMIYTSTLQAARNFTTPPGDYVALSMEHMQSALYIFILGIIVSVICFIVEIFTRKQIKKVK</sequence>
<keyword evidence="4 9" id="KW-0812">Transmembrane</keyword>
<feature type="transmembrane region" description="Helical" evidence="9">
    <location>
        <begin position="44"/>
        <end position="63"/>
    </location>
</feature>
<comment type="caution">
    <text evidence="11">The sequence shown here is derived from an EMBL/GenBank/DDBJ whole genome shotgun (WGS) entry which is preliminary data.</text>
</comment>
<evidence type="ECO:0000259" key="10">
    <source>
        <dbReference type="Pfam" id="PF00060"/>
    </source>
</evidence>
<evidence type="ECO:0000256" key="1">
    <source>
        <dbReference type="ARBA" id="ARBA00004651"/>
    </source>
</evidence>
<evidence type="ECO:0000256" key="7">
    <source>
        <dbReference type="ARBA" id="ARBA00023170"/>
    </source>
</evidence>
<feature type="transmembrane region" description="Helical" evidence="9">
    <location>
        <begin position="83"/>
        <end position="100"/>
    </location>
</feature>
<dbReference type="GO" id="GO:0050906">
    <property type="term" value="P:detection of stimulus involved in sensory perception"/>
    <property type="evidence" value="ECO:0007669"/>
    <property type="project" value="UniProtKB-ARBA"/>
</dbReference>
<accession>A0AAD7ZEB2</accession>
<dbReference type="PANTHER" id="PTHR42643:SF24">
    <property type="entry name" value="IONOTROPIC RECEPTOR 60A"/>
    <property type="match status" value="1"/>
</dbReference>
<feature type="transmembrane region" description="Helical" evidence="9">
    <location>
        <begin position="300"/>
        <end position="320"/>
    </location>
</feature>
<evidence type="ECO:0000256" key="8">
    <source>
        <dbReference type="ARBA" id="ARBA00023180"/>
    </source>
</evidence>
<keyword evidence="3" id="KW-1003">Cell membrane</keyword>
<evidence type="ECO:0000256" key="9">
    <source>
        <dbReference type="SAM" id="Phobius"/>
    </source>
</evidence>
<keyword evidence="12" id="KW-1185">Reference proteome</keyword>
<dbReference type="InterPro" id="IPR001320">
    <property type="entry name" value="Iontro_rcpt_C"/>
</dbReference>
<keyword evidence="8" id="KW-0325">Glycoprotein</keyword>
<reference evidence="11" key="1">
    <citation type="journal article" date="2023" name="IScience">
        <title>Live-bearing cockroach genome reveals convergent evolutionary mechanisms linked to viviparity in insects and beyond.</title>
        <authorList>
            <person name="Fouks B."/>
            <person name="Harrison M.C."/>
            <person name="Mikhailova A.A."/>
            <person name="Marchal E."/>
            <person name="English S."/>
            <person name="Carruthers M."/>
            <person name="Jennings E.C."/>
            <person name="Chiamaka E.L."/>
            <person name="Frigard R.A."/>
            <person name="Pippel M."/>
            <person name="Attardo G.M."/>
            <person name="Benoit J.B."/>
            <person name="Bornberg-Bauer E."/>
            <person name="Tobe S.S."/>
        </authorList>
    </citation>
    <scope>NUCLEOTIDE SEQUENCE</scope>
    <source>
        <strain evidence="11">Stay&amp;Tobe</strain>
    </source>
</reference>
<reference evidence="11" key="2">
    <citation type="submission" date="2023-05" db="EMBL/GenBank/DDBJ databases">
        <authorList>
            <person name="Fouks B."/>
        </authorList>
    </citation>
    <scope>NUCLEOTIDE SEQUENCE</scope>
    <source>
        <strain evidence="11">Stay&amp;Tobe</strain>
        <tissue evidence="11">Testes</tissue>
    </source>
</reference>
<dbReference type="Pfam" id="PF00060">
    <property type="entry name" value="Lig_chan"/>
    <property type="match status" value="1"/>
</dbReference>
<dbReference type="EMBL" id="JASPKZ010008850">
    <property type="protein sequence ID" value="KAJ9578931.1"/>
    <property type="molecule type" value="Genomic_DNA"/>
</dbReference>